<dbReference type="AlphaFoldDB" id="A0A1T4XTE7"/>
<organism evidence="5 6">
    <name type="scientific">Prosthecobacter debontii</name>
    <dbReference type="NCBI Taxonomy" id="48467"/>
    <lineage>
        <taxon>Bacteria</taxon>
        <taxon>Pseudomonadati</taxon>
        <taxon>Verrucomicrobiota</taxon>
        <taxon>Verrucomicrobiia</taxon>
        <taxon>Verrucomicrobiales</taxon>
        <taxon>Verrucomicrobiaceae</taxon>
        <taxon>Prosthecobacter</taxon>
    </lineage>
</organism>
<dbReference type="Proteomes" id="UP000190774">
    <property type="component" value="Unassembled WGS sequence"/>
</dbReference>
<name>A0A1T4XTE7_9BACT</name>
<dbReference type="InterPro" id="IPR038765">
    <property type="entry name" value="Papain-like_cys_pep_sf"/>
</dbReference>
<keyword evidence="2" id="KW-0963">Cytoplasm</keyword>
<dbReference type="Gene3D" id="3.10.620.30">
    <property type="match status" value="1"/>
</dbReference>
<dbReference type="OrthoDB" id="5726340at2"/>
<dbReference type="GO" id="GO:0005856">
    <property type="term" value="C:cytoskeleton"/>
    <property type="evidence" value="ECO:0007669"/>
    <property type="project" value="UniProtKB-SubCell"/>
</dbReference>
<dbReference type="InterPro" id="IPR056290">
    <property type="entry name" value="CEPT76/DRC7_peptidase-like_dom"/>
</dbReference>
<dbReference type="STRING" id="48467.SAMN02745166_01898"/>
<gene>
    <name evidence="5" type="ORF">SAMN02745166_01898</name>
</gene>
<reference evidence="6" key="1">
    <citation type="submission" date="2017-02" db="EMBL/GenBank/DDBJ databases">
        <authorList>
            <person name="Varghese N."/>
            <person name="Submissions S."/>
        </authorList>
    </citation>
    <scope>NUCLEOTIDE SEQUENCE [LARGE SCALE GENOMIC DNA]</scope>
    <source>
        <strain evidence="6">ATCC 700200</strain>
    </source>
</reference>
<feature type="domain" description="CEP76/DRC7 peptidase-like" evidence="4">
    <location>
        <begin position="277"/>
        <end position="341"/>
    </location>
</feature>
<keyword evidence="2" id="KW-0206">Cytoskeleton</keyword>
<dbReference type="SUPFAM" id="SSF54001">
    <property type="entry name" value="Cysteine proteinases"/>
    <property type="match status" value="1"/>
</dbReference>
<evidence type="ECO:0000256" key="1">
    <source>
        <dbReference type="ARBA" id="ARBA00004245"/>
    </source>
</evidence>
<evidence type="ECO:0000256" key="2">
    <source>
        <dbReference type="ARBA" id="ARBA00023212"/>
    </source>
</evidence>
<evidence type="ECO:0000256" key="3">
    <source>
        <dbReference type="SAM" id="MobiDB-lite"/>
    </source>
</evidence>
<evidence type="ECO:0000313" key="5">
    <source>
        <dbReference type="EMBL" id="SKA92438.1"/>
    </source>
</evidence>
<keyword evidence="6" id="KW-1185">Reference proteome</keyword>
<feature type="region of interest" description="Disordered" evidence="3">
    <location>
        <begin position="403"/>
        <end position="429"/>
    </location>
</feature>
<comment type="subcellular location">
    <subcellularLocation>
        <location evidence="1">Cytoplasm</location>
        <location evidence="1">Cytoskeleton</location>
    </subcellularLocation>
</comment>
<dbReference type="RefSeq" id="WP_078813078.1">
    <property type="nucleotide sequence ID" value="NZ_FUYE01000005.1"/>
</dbReference>
<accession>A0A1T4XTE7</accession>
<dbReference type="Pfam" id="PF24656">
    <property type="entry name" value="CEPT76_peptidase"/>
    <property type="match status" value="1"/>
</dbReference>
<dbReference type="EMBL" id="FUYE01000005">
    <property type="protein sequence ID" value="SKA92438.1"/>
    <property type="molecule type" value="Genomic_DNA"/>
</dbReference>
<sequence length="466" mass="52626">MLPRLILWSVILGLALAGGWMAYRDGRVESWKQWVLKWSSGEDPAYSQMRFQVDLVDRINYARIASRHPVLRVDAELEQWLSAEFPEMALDDAGRITQRVQEVVPRYFRVSVCIVSGPTLHALLDEFHDFSQSTEPTMTHLACAVRQTTGGLAYRALLIVGQRLEDFSPEIIAASQDETFFSTCPHCQHPHVVRISRQQHSLGLECPECRRTYAVVAADALGHYRYVNEFLTGYAPPAVFAKDHSRIHELFTIWSAVHANCIYTKDPAGQKTTNATDAWQTSLDTQKAGQGDCEDSAIFLCDWLMSRGFQARVVLGRYGDMGGHAWVVVKLDDKEYLLESTEGRPDISNPPLVSRVGSRYVPEIMFDRYAIYVRSTPGQSWKGDYWSTKYWTRVEPRSLSARVQSNPRKKDGVYSAEVSPQRMARTSQPNPAIAPFMELEGIPRDASVWQMPLGGEQEISHAGHGQ</sequence>
<protein>
    <submittedName>
        <fullName evidence="5">Transglutaminase-like superfamily protein</fullName>
    </submittedName>
</protein>
<evidence type="ECO:0000313" key="6">
    <source>
        <dbReference type="Proteomes" id="UP000190774"/>
    </source>
</evidence>
<evidence type="ECO:0000259" key="4">
    <source>
        <dbReference type="Pfam" id="PF24656"/>
    </source>
</evidence>
<proteinExistence type="predicted"/>